<dbReference type="SUPFAM" id="SSF48371">
    <property type="entry name" value="ARM repeat"/>
    <property type="match status" value="1"/>
</dbReference>
<organism evidence="1 2">
    <name type="scientific">Adineta ricciae</name>
    <name type="common">Rotifer</name>
    <dbReference type="NCBI Taxonomy" id="249248"/>
    <lineage>
        <taxon>Eukaryota</taxon>
        <taxon>Metazoa</taxon>
        <taxon>Spiralia</taxon>
        <taxon>Gnathifera</taxon>
        <taxon>Rotifera</taxon>
        <taxon>Eurotatoria</taxon>
        <taxon>Bdelloidea</taxon>
        <taxon>Adinetida</taxon>
        <taxon>Adinetidae</taxon>
        <taxon>Adineta</taxon>
    </lineage>
</organism>
<dbReference type="EMBL" id="CAJNOR010003837">
    <property type="protein sequence ID" value="CAF1452298.1"/>
    <property type="molecule type" value="Genomic_DNA"/>
</dbReference>
<protein>
    <recommendedName>
        <fullName evidence="3">SPIN90/Ldb17 leucine-rich domain-containing protein</fullName>
    </recommendedName>
</protein>
<accession>A0A815PRD4</accession>
<dbReference type="InterPro" id="IPR016024">
    <property type="entry name" value="ARM-type_fold"/>
</dbReference>
<keyword evidence="2" id="KW-1185">Reference proteome</keyword>
<dbReference type="AlphaFoldDB" id="A0A815PRD4"/>
<name>A0A815PRD4_ADIRI</name>
<evidence type="ECO:0000313" key="2">
    <source>
        <dbReference type="Proteomes" id="UP000663828"/>
    </source>
</evidence>
<proteinExistence type="predicted"/>
<evidence type="ECO:0008006" key="3">
    <source>
        <dbReference type="Google" id="ProtNLM"/>
    </source>
</evidence>
<gene>
    <name evidence="1" type="ORF">XAT740_LOCUS36951</name>
</gene>
<evidence type="ECO:0000313" key="1">
    <source>
        <dbReference type="EMBL" id="CAF1452298.1"/>
    </source>
</evidence>
<comment type="caution">
    <text evidence="1">The sequence shown here is derived from an EMBL/GenBank/DDBJ whole genome shotgun (WGS) entry which is preliminary data.</text>
</comment>
<reference evidence="1" key="1">
    <citation type="submission" date="2021-02" db="EMBL/GenBank/DDBJ databases">
        <authorList>
            <person name="Nowell W R."/>
        </authorList>
    </citation>
    <scope>NUCLEOTIDE SEQUENCE</scope>
</reference>
<dbReference type="Proteomes" id="UP000663828">
    <property type="component" value="Unassembled WGS sequence"/>
</dbReference>
<sequence>MDLPAVSQVLSKINEFSRIDASKSGETIKYALTKLLSDWWQVLDVAEQATDDELFFLNISRATLSECFALTLVKDFYDTDHDFTRYVLRFCLQLLTDYVNVFVDQNSTFFVSNICLIMLISSTITSSLSCEDIDLFTENEVQILDAMRQYVDKDLTHDSLTDGILSFIWNLTDNTMLVPLFLKTGYAKSIIDWTRTCRKKFREDKQIAMLSILVNILRHDDGIDEFKKFDTMNAIANVPNESDQFVQRSMIDILLNDVQHMPFDSTKILDELFRSIINASKDSKYRSDGAHISELLTVLTKLLYNDKILDEFLCKTRIEPLMTTDRIIEFFISILTKFYPNVSLKNNPLNNFTCVLLFNVVWRISRHEEYRSMIPTDETLMSIVKSAAKNEKISNDSFMPRTMKSMQEAAMEIQTVLFDKS</sequence>